<comment type="caution">
    <text evidence="2">The sequence shown here is derived from an EMBL/GenBank/DDBJ whole genome shotgun (WGS) entry which is preliminary data.</text>
</comment>
<dbReference type="EMBL" id="JAGKQQ010000001">
    <property type="protein sequence ID" value="MBP3957694.1"/>
    <property type="molecule type" value="Genomic_DNA"/>
</dbReference>
<gene>
    <name evidence="2" type="ORF">J8F10_20785</name>
</gene>
<dbReference type="PANTHER" id="PTHR32385:SF15">
    <property type="entry name" value="INOSITOL PHOSPHOCERAMIDE MANNOSYLTRANSFERASE 1"/>
    <property type="match status" value="1"/>
</dbReference>
<dbReference type="PANTHER" id="PTHR32385">
    <property type="entry name" value="MANNOSYL PHOSPHORYLINOSITOL CERAMIDE SYNTHASE"/>
    <property type="match status" value="1"/>
</dbReference>
<sequence length="235" mass="26754">MIKKLHFIWVGSFVPMSKDRPYFQRIQKWATVNRGWQVHLWYSSQTLDNLGLHMMGRLKREFSGITYMDCGQSSKKVLVGLDDMFSDELYLKYPNYGAASDILRVAILIKHGGLYLDTDVDTGSPLGNLAAPHKFLVNQPLEGAYSNDVLYAGKKGHPFFIKYRKQMIESYKTYSAKTWAADRRTNKDTKNAWTQMATGPGCLTDVINEGYNNLGPSILFPKDRVTQTSSDCSWL</sequence>
<evidence type="ECO:0000256" key="1">
    <source>
        <dbReference type="ARBA" id="ARBA00022679"/>
    </source>
</evidence>
<keyword evidence="3" id="KW-1185">Reference proteome</keyword>
<accession>A0ABS5BVI5</accession>
<dbReference type="SUPFAM" id="SSF53448">
    <property type="entry name" value="Nucleotide-diphospho-sugar transferases"/>
    <property type="match status" value="1"/>
</dbReference>
<keyword evidence="1" id="KW-0808">Transferase</keyword>
<dbReference type="Pfam" id="PF04488">
    <property type="entry name" value="Gly_transf_sug"/>
    <property type="match status" value="1"/>
</dbReference>
<proteinExistence type="predicted"/>
<dbReference type="RefSeq" id="WP_210656999.1">
    <property type="nucleotide sequence ID" value="NZ_JAGKQQ010000001.1"/>
</dbReference>
<name>A0ABS5BVI5_9BACT</name>
<dbReference type="Gene3D" id="3.90.550.20">
    <property type="match status" value="1"/>
</dbReference>
<dbReference type="InterPro" id="IPR007577">
    <property type="entry name" value="GlycoTrfase_DXD_sugar-bd_CS"/>
</dbReference>
<dbReference type="InterPro" id="IPR029044">
    <property type="entry name" value="Nucleotide-diphossugar_trans"/>
</dbReference>
<dbReference type="InterPro" id="IPR051706">
    <property type="entry name" value="Glycosyltransferase_domain"/>
</dbReference>
<dbReference type="Proteomes" id="UP000676565">
    <property type="component" value="Unassembled WGS sequence"/>
</dbReference>
<evidence type="ECO:0000313" key="3">
    <source>
        <dbReference type="Proteomes" id="UP000676565"/>
    </source>
</evidence>
<organism evidence="2 3">
    <name type="scientific">Gemmata palustris</name>
    <dbReference type="NCBI Taxonomy" id="2822762"/>
    <lineage>
        <taxon>Bacteria</taxon>
        <taxon>Pseudomonadati</taxon>
        <taxon>Planctomycetota</taxon>
        <taxon>Planctomycetia</taxon>
        <taxon>Gemmatales</taxon>
        <taxon>Gemmataceae</taxon>
        <taxon>Gemmata</taxon>
    </lineage>
</organism>
<protein>
    <recommendedName>
        <fullName evidence="4">Mannosyltransferase</fullName>
    </recommendedName>
</protein>
<reference evidence="2 3" key="1">
    <citation type="submission" date="2021-04" db="EMBL/GenBank/DDBJ databases">
        <authorList>
            <person name="Ivanova A."/>
        </authorList>
    </citation>
    <scope>NUCLEOTIDE SEQUENCE [LARGE SCALE GENOMIC DNA]</scope>
    <source>
        <strain evidence="2 3">G18</strain>
    </source>
</reference>
<evidence type="ECO:0008006" key="4">
    <source>
        <dbReference type="Google" id="ProtNLM"/>
    </source>
</evidence>
<evidence type="ECO:0000313" key="2">
    <source>
        <dbReference type="EMBL" id="MBP3957694.1"/>
    </source>
</evidence>